<evidence type="ECO:0000313" key="1">
    <source>
        <dbReference type="EMBL" id="OIQ78331.1"/>
    </source>
</evidence>
<accession>A0A1J5QLE1</accession>
<dbReference type="EMBL" id="MLJW01001420">
    <property type="protein sequence ID" value="OIQ78331.1"/>
    <property type="molecule type" value="Genomic_DNA"/>
</dbReference>
<reference evidence="1" key="1">
    <citation type="submission" date="2016-10" db="EMBL/GenBank/DDBJ databases">
        <title>Sequence of Gallionella enrichment culture.</title>
        <authorList>
            <person name="Poehlein A."/>
            <person name="Muehling M."/>
            <person name="Daniel R."/>
        </authorList>
    </citation>
    <scope>NUCLEOTIDE SEQUENCE</scope>
</reference>
<gene>
    <name evidence="1" type="ORF">GALL_399590</name>
</gene>
<organism evidence="1">
    <name type="scientific">mine drainage metagenome</name>
    <dbReference type="NCBI Taxonomy" id="410659"/>
    <lineage>
        <taxon>unclassified sequences</taxon>
        <taxon>metagenomes</taxon>
        <taxon>ecological metagenomes</taxon>
    </lineage>
</organism>
<dbReference type="AlphaFoldDB" id="A0A1J5QLE1"/>
<name>A0A1J5QLE1_9ZZZZ</name>
<comment type="caution">
    <text evidence="1">The sequence shown here is derived from an EMBL/GenBank/DDBJ whole genome shotgun (WGS) entry which is preliminary data.</text>
</comment>
<proteinExistence type="predicted"/>
<sequence length="213" mass="23549">MDANTPCQSRFTEPKPGDFALGNCADSIDTHFPLQHIEERTILWSHVKRDRPVCMELGFNESQRPQAAIRLGATVVGTSVDDHLHAVSLVQQRVGKMLLKRAGRGGLHGRRQVKPELEGVQSFATLRMAAVKDTASRPGPLYVATSQHAARAQVVLVPHGAFENQGYRLETSMRMHVETGNLRLDPVLDQKEEGRTVPLVFRVHDKAVTSAFA</sequence>
<protein>
    <submittedName>
        <fullName evidence="1">Uncharacterized protein</fullName>
    </submittedName>
</protein>